<dbReference type="OMA" id="NESFITW"/>
<protein>
    <submittedName>
        <fullName evidence="1">Uncharacterized protein</fullName>
    </submittedName>
</protein>
<accession>E4UVJ1</accession>
<keyword evidence="2" id="KW-1185">Reference proteome</keyword>
<evidence type="ECO:0000313" key="1">
    <source>
        <dbReference type="EMBL" id="EFR02318.1"/>
    </source>
</evidence>
<dbReference type="RefSeq" id="XP_003172729.1">
    <property type="nucleotide sequence ID" value="XM_003172681.1"/>
</dbReference>
<gene>
    <name evidence="1" type="ORF">MGYG_05315</name>
</gene>
<name>E4UVJ1_ARTGP</name>
<dbReference type="AlphaFoldDB" id="E4UVJ1"/>
<organism evidence="2">
    <name type="scientific">Arthroderma gypseum (strain ATCC MYA-4604 / CBS 118893)</name>
    <name type="common">Microsporum gypseum</name>
    <dbReference type="NCBI Taxonomy" id="535722"/>
    <lineage>
        <taxon>Eukaryota</taxon>
        <taxon>Fungi</taxon>
        <taxon>Dikarya</taxon>
        <taxon>Ascomycota</taxon>
        <taxon>Pezizomycotina</taxon>
        <taxon>Eurotiomycetes</taxon>
        <taxon>Eurotiomycetidae</taxon>
        <taxon>Onygenales</taxon>
        <taxon>Arthrodermataceae</taxon>
        <taxon>Nannizzia</taxon>
    </lineage>
</organism>
<dbReference type="HOGENOM" id="CLU_072615_5_0_1"/>
<reference evidence="2" key="1">
    <citation type="journal article" date="2012" name="MBio">
        <title>Comparative genome analysis of Trichophyton rubrum and related dermatophytes reveals candidate genes involved in infection.</title>
        <authorList>
            <person name="Martinez D.A."/>
            <person name="Oliver B.G."/>
            <person name="Graeser Y."/>
            <person name="Goldberg J.M."/>
            <person name="Li W."/>
            <person name="Martinez-Rossi N.M."/>
            <person name="Monod M."/>
            <person name="Shelest E."/>
            <person name="Barton R.C."/>
            <person name="Birch E."/>
            <person name="Brakhage A.A."/>
            <person name="Chen Z."/>
            <person name="Gurr S.J."/>
            <person name="Heiman D."/>
            <person name="Heitman J."/>
            <person name="Kosti I."/>
            <person name="Rossi A."/>
            <person name="Saif S."/>
            <person name="Samalova M."/>
            <person name="Saunders C.W."/>
            <person name="Shea T."/>
            <person name="Summerbell R.C."/>
            <person name="Xu J."/>
            <person name="Young S."/>
            <person name="Zeng Q."/>
            <person name="Birren B.W."/>
            <person name="Cuomo C.A."/>
            <person name="White T.C."/>
        </authorList>
    </citation>
    <scope>NUCLEOTIDE SEQUENCE [LARGE SCALE GENOMIC DNA]</scope>
    <source>
        <strain evidence="2">ATCC MYA-4604 / CBS 118893</strain>
    </source>
</reference>
<dbReference type="VEuPathDB" id="FungiDB:MGYG_05315"/>
<dbReference type="InParanoid" id="E4UVJ1"/>
<evidence type="ECO:0000313" key="2">
    <source>
        <dbReference type="Proteomes" id="UP000002669"/>
    </source>
</evidence>
<dbReference type="Proteomes" id="UP000002669">
    <property type="component" value="Unassembled WGS sequence"/>
</dbReference>
<dbReference type="EMBL" id="DS989825">
    <property type="protein sequence ID" value="EFR02318.1"/>
    <property type="molecule type" value="Genomic_DNA"/>
</dbReference>
<dbReference type="OrthoDB" id="4196034at2759"/>
<dbReference type="eggNOG" id="ENOG502SSM9">
    <property type="taxonomic scope" value="Eukaryota"/>
</dbReference>
<sequence length="266" mass="31789">MLRHDGQLSYLFPLLSLSCISNQVRSLRGADERELRWIDDYKGIVRFKLKSQFPWGWVIYRTSYSDEKAWQRMKSLIHNELMDSLKISKRMDLLLFNETIYMDDKAKFEGATSHDIRDHFNNWVADTLTEQMDTTPSEQQELRDPCKNESFITWSLGTRYNFCLFVDDICLESLDHMRWPVIKVLAKNFGMRGPGDRDYIVHPGWEDGETEEGEEEVGWMYTEVLELVSFYNTLMRIEPWYYRYCRPPSMFPPFDKSKFPGHWRKP</sequence>
<proteinExistence type="predicted"/>
<dbReference type="PROSITE" id="PS51257">
    <property type="entry name" value="PROKAR_LIPOPROTEIN"/>
    <property type="match status" value="1"/>
</dbReference>
<dbReference type="STRING" id="535722.E4UVJ1"/>
<dbReference type="GeneID" id="10028004"/>